<dbReference type="Pfam" id="PF00990">
    <property type="entry name" value="GGDEF"/>
    <property type="match status" value="1"/>
</dbReference>
<organism evidence="2 3">
    <name type="scientific">Deinococcus ficus</name>
    <dbReference type="NCBI Taxonomy" id="317577"/>
    <lineage>
        <taxon>Bacteria</taxon>
        <taxon>Thermotogati</taxon>
        <taxon>Deinococcota</taxon>
        <taxon>Deinococci</taxon>
        <taxon>Deinococcales</taxon>
        <taxon>Deinococcaceae</taxon>
        <taxon>Deinococcus</taxon>
    </lineage>
</organism>
<dbReference type="STRING" id="317577.GCA_000419625_03447"/>
<dbReference type="Gene3D" id="3.30.450.40">
    <property type="match status" value="1"/>
</dbReference>
<dbReference type="InterPro" id="IPR000160">
    <property type="entry name" value="GGDEF_dom"/>
</dbReference>
<dbReference type="InterPro" id="IPR029787">
    <property type="entry name" value="Nucleotide_cyclase"/>
</dbReference>
<evidence type="ECO:0000259" key="1">
    <source>
        <dbReference type="PROSITE" id="PS50887"/>
    </source>
</evidence>
<dbReference type="SMART" id="SM00267">
    <property type="entry name" value="GGDEF"/>
    <property type="match status" value="1"/>
</dbReference>
<dbReference type="PANTHER" id="PTHR43102:SF2">
    <property type="entry name" value="GAF DOMAIN-CONTAINING PROTEIN"/>
    <property type="match status" value="1"/>
</dbReference>
<proteinExistence type="predicted"/>
<sequence length="507" mass="54772">MAGAPLPENEAVRLLDLARYHILDTQAEEAFDRITRLAAQVLRVPVAVLNFVDENRQWGKAMVGLEDSEAPREHSFCAWTILQDGPFVVHNAPADPRFRDNPMVTGAPHIHLYAGAPLITPAGQRIGTLCVTDDQPHTLDEQDLQALQDLAALAMTELELRAHVHVLTGHLSGREAYEAELRQTLEHARTLEGVQELGDLPLFPRELAHQTAALLTGALSSDWAALLVLRGAEAHGEWLPVRLPPDLAGLAGHFQALGQAVTGGLAHLTAPAYLDPYAAHPGARPDATTAGVQAVAWVPMGAWDGQTFVLMTARVSAERRSGWRASDRALLDAAARSVRVAVQRQTTLRSLEQEARRDALTRLLNRRAFDEDLHAHASGGPFTLALIDLDGFKAINDTEGHGAGDVVLRLFGSALESQLEKGQAAYRLGGDEFVLLLPGTCSDDAVHELVDVAVLAAQQGTVGRIGASVGVARQAPGEDVQATLARADARMYAAKRQRQARRRERLT</sequence>
<dbReference type="CDD" id="cd01949">
    <property type="entry name" value="GGDEF"/>
    <property type="match status" value="1"/>
</dbReference>
<dbReference type="NCBIfam" id="TIGR00254">
    <property type="entry name" value="GGDEF"/>
    <property type="match status" value="1"/>
</dbReference>
<dbReference type="Gene3D" id="3.30.70.270">
    <property type="match status" value="1"/>
</dbReference>
<dbReference type="InterPro" id="IPR043128">
    <property type="entry name" value="Rev_trsase/Diguanyl_cyclase"/>
</dbReference>
<dbReference type="Pfam" id="PF01590">
    <property type="entry name" value="GAF"/>
    <property type="match status" value="1"/>
</dbReference>
<dbReference type="SMART" id="SM00065">
    <property type="entry name" value="GAF"/>
    <property type="match status" value="1"/>
</dbReference>
<keyword evidence="3" id="KW-1185">Reference proteome</keyword>
<keyword evidence="2" id="KW-0614">Plasmid</keyword>
<dbReference type="SUPFAM" id="SSF55073">
    <property type="entry name" value="Nucleotide cyclase"/>
    <property type="match status" value="1"/>
</dbReference>
<dbReference type="InterPro" id="IPR029016">
    <property type="entry name" value="GAF-like_dom_sf"/>
</dbReference>
<dbReference type="KEGG" id="dfc:DFI_16890"/>
<dbReference type="PROSITE" id="PS50887">
    <property type="entry name" value="GGDEF"/>
    <property type="match status" value="1"/>
</dbReference>
<dbReference type="Proteomes" id="UP000259030">
    <property type="component" value="Plasmid pDFI2"/>
</dbReference>
<gene>
    <name evidence="2" type="ORF">DFI_16890</name>
</gene>
<dbReference type="PANTHER" id="PTHR43102">
    <property type="entry name" value="SLR1143 PROTEIN"/>
    <property type="match status" value="1"/>
</dbReference>
<dbReference type="EMBL" id="CP021083">
    <property type="protein sequence ID" value="ASN82866.1"/>
    <property type="molecule type" value="Genomic_DNA"/>
</dbReference>
<dbReference type="SUPFAM" id="SSF55781">
    <property type="entry name" value="GAF domain-like"/>
    <property type="match status" value="2"/>
</dbReference>
<evidence type="ECO:0000313" key="2">
    <source>
        <dbReference type="EMBL" id="ASN82866.1"/>
    </source>
</evidence>
<evidence type="ECO:0000313" key="3">
    <source>
        <dbReference type="Proteomes" id="UP000259030"/>
    </source>
</evidence>
<name>A0A221T1X4_9DEIO</name>
<dbReference type="AlphaFoldDB" id="A0A221T1X4"/>
<dbReference type="RefSeq" id="WP_027462344.1">
    <property type="nucleotide sequence ID" value="NZ_CP021083.1"/>
</dbReference>
<feature type="domain" description="GGDEF" evidence="1">
    <location>
        <begin position="380"/>
        <end position="507"/>
    </location>
</feature>
<accession>A0A221T1X4</accession>
<protein>
    <submittedName>
        <fullName evidence="2">GGDEF domain-containing protein</fullName>
    </submittedName>
</protein>
<geneLocation type="plasmid" evidence="3">
    <name>pdfi2</name>
</geneLocation>
<dbReference type="InterPro" id="IPR003018">
    <property type="entry name" value="GAF"/>
</dbReference>
<reference evidence="2 3" key="1">
    <citation type="submission" date="2017-05" db="EMBL/GenBank/DDBJ databases">
        <title>The complete genome sequence of Deinococcus ficus isolated from the rhizosphere of the Ficus religiosa L. in Taiwan.</title>
        <authorList>
            <person name="Wu K.-M."/>
            <person name="Liao T.-L."/>
            <person name="Liu Y.-M."/>
            <person name="Young C.-C."/>
            <person name="Tsai S.-F."/>
        </authorList>
    </citation>
    <scope>NUCLEOTIDE SEQUENCE [LARGE SCALE GENOMIC DNA]</scope>
    <source>
        <strain evidence="2 3">CC-FR2-10</strain>
        <plasmid evidence="3">pdfi2</plasmid>
    </source>
</reference>